<dbReference type="Pfam" id="PF01522">
    <property type="entry name" value="Polysacc_deac_1"/>
    <property type="match status" value="1"/>
</dbReference>
<keyword evidence="3" id="KW-0624">Polysaccharide degradation</keyword>
<accession>A0A162M9X8</accession>
<dbReference type="InterPro" id="IPR002509">
    <property type="entry name" value="NODB_dom"/>
</dbReference>
<dbReference type="GO" id="GO:0016798">
    <property type="term" value="F:hydrolase activity, acting on glycosyl bonds"/>
    <property type="evidence" value="ECO:0007669"/>
    <property type="project" value="UniProtKB-KW"/>
</dbReference>
<evidence type="ECO:0000259" key="2">
    <source>
        <dbReference type="PROSITE" id="PS51677"/>
    </source>
</evidence>
<dbReference type="Proteomes" id="UP000077355">
    <property type="component" value="Unassembled WGS sequence"/>
</dbReference>
<dbReference type="Gene3D" id="3.20.20.370">
    <property type="entry name" value="Glycoside hydrolase/deacetylase"/>
    <property type="match status" value="1"/>
</dbReference>
<dbReference type="SUPFAM" id="SSF88713">
    <property type="entry name" value="Glycoside hydrolase/deacetylase"/>
    <property type="match status" value="1"/>
</dbReference>
<dbReference type="EMBL" id="LVJI01000053">
    <property type="protein sequence ID" value="OAB40753.1"/>
    <property type="molecule type" value="Genomic_DNA"/>
</dbReference>
<evidence type="ECO:0000256" key="1">
    <source>
        <dbReference type="SAM" id="Phobius"/>
    </source>
</evidence>
<organism evidence="3 4">
    <name type="scientific">Paenibacillus antarcticus</name>
    <dbReference type="NCBI Taxonomy" id="253703"/>
    <lineage>
        <taxon>Bacteria</taxon>
        <taxon>Bacillati</taxon>
        <taxon>Bacillota</taxon>
        <taxon>Bacilli</taxon>
        <taxon>Bacillales</taxon>
        <taxon>Paenibacillaceae</taxon>
        <taxon>Paenibacillus</taxon>
    </lineage>
</organism>
<dbReference type="InterPro" id="IPR050248">
    <property type="entry name" value="Polysacc_deacetylase_ArnD"/>
</dbReference>
<proteinExistence type="predicted"/>
<dbReference type="InterPro" id="IPR054467">
    <property type="entry name" value="YkoP-like_dom"/>
</dbReference>
<keyword evidence="3" id="KW-0378">Hydrolase</keyword>
<keyword evidence="4" id="KW-1185">Reference proteome</keyword>
<feature type="transmembrane region" description="Helical" evidence="1">
    <location>
        <begin position="6"/>
        <end position="26"/>
    </location>
</feature>
<dbReference type="Pfam" id="PF22790">
    <property type="entry name" value="YkoP"/>
    <property type="match status" value="1"/>
</dbReference>
<protein>
    <submittedName>
        <fullName evidence="3">Xylanase deacetylase</fullName>
    </submittedName>
</protein>
<feature type="domain" description="NodB homology" evidence="2">
    <location>
        <begin position="38"/>
        <end position="224"/>
    </location>
</feature>
<dbReference type="OrthoDB" id="2649545at2"/>
<dbReference type="AlphaFoldDB" id="A0A162M9X8"/>
<evidence type="ECO:0000313" key="4">
    <source>
        <dbReference type="Proteomes" id="UP000077355"/>
    </source>
</evidence>
<dbReference type="CDD" id="cd10959">
    <property type="entry name" value="CE4_NodB_like_3"/>
    <property type="match status" value="1"/>
</dbReference>
<evidence type="ECO:0000313" key="3">
    <source>
        <dbReference type="EMBL" id="OAB40753.1"/>
    </source>
</evidence>
<dbReference type="InterPro" id="IPR011330">
    <property type="entry name" value="Glyco_hydro/deAcase_b/a-brl"/>
</dbReference>
<dbReference type="PANTHER" id="PTHR10587">
    <property type="entry name" value="GLYCOSYL TRANSFERASE-RELATED"/>
    <property type="match status" value="1"/>
</dbReference>
<keyword evidence="1" id="KW-1133">Transmembrane helix</keyword>
<dbReference type="RefSeq" id="WP_068652957.1">
    <property type="nucleotide sequence ID" value="NZ_CP043611.1"/>
</dbReference>
<keyword evidence="1" id="KW-0812">Transmembrane</keyword>
<comment type="caution">
    <text evidence="3">The sequence shown here is derived from an EMBL/GenBank/DDBJ whole genome shotgun (WGS) entry which is preliminary data.</text>
</comment>
<keyword evidence="1" id="KW-0472">Membrane</keyword>
<name>A0A162M9X8_9BACL</name>
<dbReference type="GO" id="GO:0045493">
    <property type="term" value="P:xylan catabolic process"/>
    <property type="evidence" value="ECO:0007669"/>
    <property type="project" value="UniProtKB-KW"/>
</dbReference>
<keyword evidence="3" id="KW-0119">Carbohydrate metabolism</keyword>
<keyword evidence="3" id="KW-0858">Xylan degradation</keyword>
<gene>
    <name evidence="3" type="ORF">PBAT_22785</name>
</gene>
<keyword evidence="3" id="KW-0326">Glycosidase</keyword>
<reference evidence="3 4" key="1">
    <citation type="submission" date="2016-03" db="EMBL/GenBank/DDBJ databases">
        <title>Draft genome sequence of Paenibacillus antarcticus CECT 5836.</title>
        <authorList>
            <person name="Shin S.-K."/>
            <person name="Yi H."/>
        </authorList>
    </citation>
    <scope>NUCLEOTIDE SEQUENCE [LARGE SCALE GENOMIC DNA]</scope>
    <source>
        <strain evidence="3 4">CECT 5836</strain>
    </source>
</reference>
<dbReference type="PROSITE" id="PS51677">
    <property type="entry name" value="NODB"/>
    <property type="match status" value="1"/>
</dbReference>
<dbReference type="GO" id="GO:0016810">
    <property type="term" value="F:hydrolase activity, acting on carbon-nitrogen (but not peptide) bonds"/>
    <property type="evidence" value="ECO:0007669"/>
    <property type="project" value="InterPro"/>
</dbReference>
<sequence length="451" mass="52304">MQTLLLWLFYISSFYAFIPGMITRIFGFRVFRKGKSERAFSLTFDDGPDPHYTPQLLDMLKRYNAKGTFFVVGRNAEQHPELIQRMYDEGHLIGIHNYIHKSNWIMGPAEVRNQIQKTDEIIYAITGERTSYYRPPWGIVNLFDFSKQNQFKIILWSAMFGDWREKMGSDKLAQRMLNKLKPGEIMLLHDCGSTVGANLDAPKQMLIALEQVLEEAERRNLQSIRIDEMIQASAPEIKLSRWKLAVVKLWLMWEVVFHFIFQLKTVTPEEPFLHYRLRAYKGETLTLDNGSSLLKGDAIIELHFDNQKLFQLGVKSRSTVHLAIQMIRSMEKELPLLAQQLMENDELRDAKALYGVSMINRGPEKFGFSIRDLPDGWFAKSTKGYLKILMSIIHPAGQDRLKESPSKLIPKMIIMPIEHLYEHHAVSGSHRCSKPTKFQKVVSVDNRNLKI</sequence>